<dbReference type="Pfam" id="PF13304">
    <property type="entry name" value="AAA_21"/>
    <property type="match status" value="1"/>
</dbReference>
<evidence type="ECO:0000259" key="2">
    <source>
        <dbReference type="Pfam" id="PF13304"/>
    </source>
</evidence>
<dbReference type="Gene3D" id="3.40.50.300">
    <property type="entry name" value="P-loop containing nucleotide triphosphate hydrolases"/>
    <property type="match status" value="2"/>
</dbReference>
<organism evidence="4 5">
    <name type="scientific">Conexibacter arvalis</name>
    <dbReference type="NCBI Taxonomy" id="912552"/>
    <lineage>
        <taxon>Bacteria</taxon>
        <taxon>Bacillati</taxon>
        <taxon>Actinomycetota</taxon>
        <taxon>Thermoleophilia</taxon>
        <taxon>Solirubrobacterales</taxon>
        <taxon>Conexibacteraceae</taxon>
        <taxon>Conexibacter</taxon>
    </lineage>
</organism>
<dbReference type="EMBL" id="JACHNU010000001">
    <property type="protein sequence ID" value="MBB4661428.1"/>
    <property type="molecule type" value="Genomic_DNA"/>
</dbReference>
<evidence type="ECO:0000313" key="5">
    <source>
        <dbReference type="Proteomes" id="UP000585272"/>
    </source>
</evidence>
<dbReference type="InterPro" id="IPR003959">
    <property type="entry name" value="ATPase_AAA_core"/>
</dbReference>
<evidence type="ECO:0000259" key="1">
    <source>
        <dbReference type="Pfam" id="PF13175"/>
    </source>
</evidence>
<dbReference type="PANTHER" id="PTHR43581">
    <property type="entry name" value="ATP/GTP PHOSPHATASE"/>
    <property type="match status" value="1"/>
</dbReference>
<dbReference type="InterPro" id="IPR051396">
    <property type="entry name" value="Bact_Antivir_Def_Nuclease"/>
</dbReference>
<keyword evidence="5" id="KW-1185">Reference proteome</keyword>
<comment type="caution">
    <text evidence="4">The sequence shown here is derived from an EMBL/GenBank/DDBJ whole genome shotgun (WGS) entry which is preliminary data.</text>
</comment>
<keyword evidence="4" id="KW-0067">ATP-binding</keyword>
<proteinExistence type="predicted"/>
<dbReference type="Proteomes" id="UP000585272">
    <property type="component" value="Unassembled WGS sequence"/>
</dbReference>
<dbReference type="PANTHER" id="PTHR43581:SF3">
    <property type="entry name" value="AAA+ ATPASE DOMAIN-CONTAINING PROTEIN"/>
    <property type="match status" value="1"/>
</dbReference>
<dbReference type="Pfam" id="PF13175">
    <property type="entry name" value="AAA_15"/>
    <property type="match status" value="1"/>
</dbReference>
<feature type="domain" description="OLD protein-like TOPRIM" evidence="3">
    <location>
        <begin position="435"/>
        <end position="501"/>
    </location>
</feature>
<protein>
    <submittedName>
        <fullName evidence="4">Energy-coupling factor transporter ATP-binding protein EcfA2</fullName>
    </submittedName>
</protein>
<evidence type="ECO:0000259" key="3">
    <source>
        <dbReference type="Pfam" id="PF20469"/>
    </source>
</evidence>
<accession>A0A840IBI6</accession>
<dbReference type="InterPro" id="IPR041685">
    <property type="entry name" value="AAA_GajA/Old/RecF-like"/>
</dbReference>
<dbReference type="GO" id="GO:0005524">
    <property type="term" value="F:ATP binding"/>
    <property type="evidence" value="ECO:0007669"/>
    <property type="project" value="UniProtKB-KW"/>
</dbReference>
<evidence type="ECO:0000313" key="4">
    <source>
        <dbReference type="EMBL" id="MBB4661428.1"/>
    </source>
</evidence>
<reference evidence="4 5" key="1">
    <citation type="submission" date="2020-08" db="EMBL/GenBank/DDBJ databases">
        <title>Genomic Encyclopedia of Archaeal and Bacterial Type Strains, Phase II (KMG-II): from individual species to whole genera.</title>
        <authorList>
            <person name="Goeker M."/>
        </authorList>
    </citation>
    <scope>NUCLEOTIDE SEQUENCE [LARGE SCALE GENOMIC DNA]</scope>
    <source>
        <strain evidence="4 5">DSM 23288</strain>
    </source>
</reference>
<feature type="domain" description="ATPase AAA-type core" evidence="2">
    <location>
        <begin position="338"/>
        <end position="386"/>
    </location>
</feature>
<dbReference type="GO" id="GO:0016887">
    <property type="term" value="F:ATP hydrolysis activity"/>
    <property type="evidence" value="ECO:0007669"/>
    <property type="project" value="InterPro"/>
</dbReference>
<dbReference type="RefSeq" id="WP_183339586.1">
    <property type="nucleotide sequence ID" value="NZ_JACHNU010000001.1"/>
</dbReference>
<dbReference type="InterPro" id="IPR034139">
    <property type="entry name" value="TOPRIM_OLD"/>
</dbReference>
<dbReference type="InterPro" id="IPR027417">
    <property type="entry name" value="P-loop_NTPase"/>
</dbReference>
<dbReference type="AlphaFoldDB" id="A0A840IBI6"/>
<dbReference type="SUPFAM" id="SSF52540">
    <property type="entry name" value="P-loop containing nucleoside triphosphate hydrolases"/>
    <property type="match status" value="1"/>
</dbReference>
<dbReference type="Pfam" id="PF20469">
    <property type="entry name" value="OLD-like_TOPRIM"/>
    <property type="match status" value="1"/>
</dbReference>
<feature type="domain" description="Endonuclease GajA/Old nuclease/RecF-like AAA" evidence="1">
    <location>
        <begin position="1"/>
        <end position="46"/>
    </location>
</feature>
<gene>
    <name evidence="4" type="ORF">BDZ31_001001</name>
</gene>
<keyword evidence="4" id="KW-0547">Nucleotide-binding</keyword>
<sequence length="648" mass="71494">MRLTDVHVTNFRSIVDGGRVETDAITCLVGKNESGKTSFLTALEQLNPADGRRSLDLVRDYPRWVLGEGEAELDAGRPPVVVEATYVLTDQELGFFAGRFGAGALTSDLRTRIAYDNSHVWVFNSDEAAAVKHLVERIGSPDELRAVTTLEGLRAAVATTPLEERLDNAQLGWSVKDDLRRSMVAFFSSYEPKYLYFGEYSLMPGRVSVPALIERREGGDLQREDQTFLALLDIANTPPESFTDDAGYERQKSRLEAAGLRITNELFEFWQQNRDSSIEFDKSAADATESGELAAGINLHVRAKGRRGVTVPIDQGSHGFRWFFSFLVYFTRIRDMVGDKPLVLLLDEPGSALHALAQADFLRVVEERLAPVAQVLYTTHSPFMVDANHLERVRIVTDDTTAGTVISNQVVRIDRDTLFPLQAALGYSIGQTLFVAPNALLVEGPSDMLYLQAWSRVLRESGRTSLDPRWVIVPVGGVSKVETFVRLYGANQLHTAVLLDGSTKHEEQVARLVETGQLSRDQIVSVASALDSGQAEADIEDLFPTDVYVDLVKAAYPNTQAAALTPEAVDGNGNPRLAKRVEATLKSWNFDGFDHLKPALQLNGNNGAFPRALLDRAERLFAALNACLDDAKPHTTGRRPARRPAQAR</sequence>
<name>A0A840IBI6_9ACTN</name>